<evidence type="ECO:0000313" key="3">
    <source>
        <dbReference type="Proteomes" id="UP001162318"/>
    </source>
</evidence>
<sequence length="106" mass="11721">MRRLFPCSRRRAPHAAIVRDSDLELLIAERAAGQALAWRFRLIVTETFMMALLVAIAGVLLHKPPLMVARASLGVGVACFVSGMLLVGLSGAGTYSLFALKRWWRR</sequence>
<protein>
    <submittedName>
        <fullName evidence="2">Uncharacterized protein</fullName>
    </submittedName>
</protein>
<evidence type="ECO:0000313" key="2">
    <source>
        <dbReference type="EMBL" id="MDH2132293.1"/>
    </source>
</evidence>
<keyword evidence="1" id="KW-1133">Transmembrane helix</keyword>
<feature type="transmembrane region" description="Helical" evidence="1">
    <location>
        <begin position="73"/>
        <end position="100"/>
    </location>
</feature>
<dbReference type="GeneID" id="57776712"/>
<proteinExistence type="predicted"/>
<dbReference type="Proteomes" id="UP001162318">
    <property type="component" value="Unassembled WGS sequence"/>
</dbReference>
<name>A0AA42WV48_SPHYA</name>
<dbReference type="AlphaFoldDB" id="A0AA42WV48"/>
<feature type="transmembrane region" description="Helical" evidence="1">
    <location>
        <begin position="40"/>
        <end position="61"/>
    </location>
</feature>
<comment type="caution">
    <text evidence="2">The sequence shown here is derived from an EMBL/GenBank/DDBJ whole genome shotgun (WGS) entry which is preliminary data.</text>
</comment>
<gene>
    <name evidence="2" type="ORF">N5J77_14265</name>
</gene>
<accession>A0AA42WV48</accession>
<evidence type="ECO:0000256" key="1">
    <source>
        <dbReference type="SAM" id="Phobius"/>
    </source>
</evidence>
<reference evidence="2" key="1">
    <citation type="submission" date="2022-09" db="EMBL/GenBank/DDBJ databases">
        <title>Intensive care unit water sources are persistently colonized with multi-drug resistant bacteria and are the site of extensive horizontal gene transfer of antibiotic resistance genes.</title>
        <authorList>
            <person name="Diorio-Toth L."/>
        </authorList>
    </citation>
    <scope>NUCLEOTIDE SEQUENCE</scope>
    <source>
        <strain evidence="2">GD03659</strain>
    </source>
</reference>
<dbReference type="RefSeq" id="WP_172438632.1">
    <property type="nucleotide sequence ID" value="NZ_CP023741.1"/>
</dbReference>
<keyword evidence="1" id="KW-0472">Membrane</keyword>
<keyword evidence="1" id="KW-0812">Transmembrane</keyword>
<dbReference type="EMBL" id="JAOCKX010000019">
    <property type="protein sequence ID" value="MDH2132293.1"/>
    <property type="molecule type" value="Genomic_DNA"/>
</dbReference>
<organism evidence="2 3">
    <name type="scientific">Sphingobium yanoikuyae</name>
    <name type="common">Sphingomonas yanoikuyae</name>
    <dbReference type="NCBI Taxonomy" id="13690"/>
    <lineage>
        <taxon>Bacteria</taxon>
        <taxon>Pseudomonadati</taxon>
        <taxon>Pseudomonadota</taxon>
        <taxon>Alphaproteobacteria</taxon>
        <taxon>Sphingomonadales</taxon>
        <taxon>Sphingomonadaceae</taxon>
        <taxon>Sphingobium</taxon>
    </lineage>
</organism>